<feature type="compositionally biased region" description="Low complexity" evidence="1">
    <location>
        <begin position="57"/>
        <end position="78"/>
    </location>
</feature>
<feature type="compositionally biased region" description="Low complexity" evidence="1">
    <location>
        <begin position="571"/>
        <end position="594"/>
    </location>
</feature>
<feature type="compositionally biased region" description="Basic and acidic residues" evidence="1">
    <location>
        <begin position="196"/>
        <end position="206"/>
    </location>
</feature>
<feature type="region of interest" description="Disordered" evidence="1">
    <location>
        <begin position="550"/>
        <end position="594"/>
    </location>
</feature>
<feature type="compositionally biased region" description="Polar residues" evidence="1">
    <location>
        <begin position="274"/>
        <end position="285"/>
    </location>
</feature>
<dbReference type="Proteomes" id="UP001498398">
    <property type="component" value="Unassembled WGS sequence"/>
</dbReference>
<feature type="compositionally biased region" description="Polar residues" evidence="1">
    <location>
        <begin position="103"/>
        <end position="114"/>
    </location>
</feature>
<feature type="region of interest" description="Disordered" evidence="1">
    <location>
        <begin position="481"/>
        <end position="509"/>
    </location>
</feature>
<feature type="region of interest" description="Disordered" evidence="1">
    <location>
        <begin position="261"/>
        <end position="299"/>
    </location>
</feature>
<feature type="compositionally biased region" description="Polar residues" evidence="1">
    <location>
        <begin position="687"/>
        <end position="696"/>
    </location>
</feature>
<evidence type="ECO:0000256" key="1">
    <source>
        <dbReference type="SAM" id="MobiDB-lite"/>
    </source>
</evidence>
<feature type="region of interest" description="Disordered" evidence="1">
    <location>
        <begin position="712"/>
        <end position="829"/>
    </location>
</feature>
<gene>
    <name evidence="2" type="ORF">VKT23_015382</name>
</gene>
<evidence type="ECO:0000313" key="3">
    <source>
        <dbReference type="Proteomes" id="UP001498398"/>
    </source>
</evidence>
<feature type="region of interest" description="Disordered" evidence="1">
    <location>
        <begin position="638"/>
        <end position="696"/>
    </location>
</feature>
<comment type="caution">
    <text evidence="2">The sequence shown here is derived from an EMBL/GenBank/DDBJ whole genome shotgun (WGS) entry which is preliminary data.</text>
</comment>
<feature type="compositionally biased region" description="Pro residues" evidence="1">
    <location>
        <begin position="1"/>
        <end position="10"/>
    </location>
</feature>
<feature type="compositionally biased region" description="Basic and acidic residues" evidence="1">
    <location>
        <begin position="425"/>
        <end position="445"/>
    </location>
</feature>
<organism evidence="2 3">
    <name type="scientific">Marasmiellus scandens</name>
    <dbReference type="NCBI Taxonomy" id="2682957"/>
    <lineage>
        <taxon>Eukaryota</taxon>
        <taxon>Fungi</taxon>
        <taxon>Dikarya</taxon>
        <taxon>Basidiomycota</taxon>
        <taxon>Agaricomycotina</taxon>
        <taxon>Agaricomycetes</taxon>
        <taxon>Agaricomycetidae</taxon>
        <taxon>Agaricales</taxon>
        <taxon>Marasmiineae</taxon>
        <taxon>Omphalotaceae</taxon>
        <taxon>Marasmiellus</taxon>
    </lineage>
</organism>
<evidence type="ECO:0000313" key="2">
    <source>
        <dbReference type="EMBL" id="KAK7443985.1"/>
    </source>
</evidence>
<keyword evidence="3" id="KW-1185">Reference proteome</keyword>
<protein>
    <submittedName>
        <fullName evidence="2">Uncharacterized protein</fullName>
    </submittedName>
</protein>
<name>A0ABR1J0B2_9AGAR</name>
<feature type="region of interest" description="Disordered" evidence="1">
    <location>
        <begin position="414"/>
        <end position="467"/>
    </location>
</feature>
<feature type="compositionally biased region" description="Low complexity" evidence="1">
    <location>
        <begin position="452"/>
        <end position="463"/>
    </location>
</feature>
<feature type="compositionally biased region" description="Low complexity" evidence="1">
    <location>
        <begin position="731"/>
        <end position="823"/>
    </location>
</feature>
<accession>A0ABR1J0B2</accession>
<feature type="region of interest" description="Disordered" evidence="1">
    <location>
        <begin position="1"/>
        <end position="128"/>
    </location>
</feature>
<feature type="compositionally biased region" description="Low complexity" evidence="1">
    <location>
        <begin position="227"/>
        <end position="244"/>
    </location>
</feature>
<feature type="region of interest" description="Disordered" evidence="1">
    <location>
        <begin position="859"/>
        <end position="880"/>
    </location>
</feature>
<feature type="compositionally biased region" description="Low complexity" evidence="1">
    <location>
        <begin position="11"/>
        <end position="22"/>
    </location>
</feature>
<dbReference type="EMBL" id="JBANRG010000052">
    <property type="protein sequence ID" value="KAK7443985.1"/>
    <property type="molecule type" value="Genomic_DNA"/>
</dbReference>
<sequence>MSVSSPPPPTTTNSDSDSGPGTVPASSPTSNNDHDLSLRTSTSANSFQPRSSRRTHGSATPRSPSTSSYTSTTSTGTTKSRKTRSLRPPTWRAGSVRVKDASASVTTSFETSSKAKGGVVTSASEPSVSLINAESSPSFEDLGKKRRMDSSASVASLSMYINNSPNRTGTGNVEGKGRVTYGQGAGKRIFEREGAGTITREGEGRRRLMGLFDGSEERYTEPPEPMASANSSDSSNSNDSAISDTPTVTLASVSDARVNTAQDNDLVTVGTVPDNDSQNASSSNVPHDHDSTATTMTTTADATPTITTINTTNTVQPKSYVPNFPIDQPNTNTDTSALPNPMTDSPINNDNTQGDNSNANIALNPSEISISDSSGLVSAHVCFDVITWISISVGFVFGSLGKMMGRRVVDVQPPPVPSIVNTSEAGREEGKKDEETVTDGLDRTPKLGSGVASTDAAADSSTSAHEEATITVKPVENEGLNLEASISDQTIREKTPSRDSKTAPTAASSKKSCSSLLLLHRLPPNCDRSCYSLLLAARLLRVSATDALVASTSGARPSSRHSRTSSRDSPPHSASTAASSFPSSPLTSSSFPSSIDDVPRLVLNETVTSQEGEDGVGGAGEVGTLGLGLVPVVSSIGGEAGSSGEGEALNDTDTTNEDAASLKSKNTVTSGTTAGTSPRQPRKRIDSLNSLNPSTSRFSIVGVPLPFWRAPSPGPGPVKNGDMDKSESHADSNATTSNASSSATPSVSQSTAAGADGSSASAPATASNANTSTNMTGSGSINATTTSAASNISFNTNSNTTSTSNSNSKSVTPVPNSVSTLSSKSGPVTALSTDVVNADVDVSADALDARGELVRVGSVTEATEGSGPREEGAATVRWRW</sequence>
<feature type="compositionally biased region" description="Basic and acidic residues" evidence="1">
    <location>
        <begin position="721"/>
        <end position="730"/>
    </location>
</feature>
<proteinExistence type="predicted"/>
<feature type="compositionally biased region" description="Polar residues" evidence="1">
    <location>
        <begin position="663"/>
        <end position="679"/>
    </location>
</feature>
<feature type="region of interest" description="Disordered" evidence="1">
    <location>
        <begin position="196"/>
        <end position="244"/>
    </location>
</feature>
<reference evidence="2 3" key="1">
    <citation type="submission" date="2024-01" db="EMBL/GenBank/DDBJ databases">
        <title>A draft genome for the cacao thread blight pathogen Marasmiellus scandens.</title>
        <authorList>
            <person name="Baruah I.K."/>
            <person name="Leung J."/>
            <person name="Bukari Y."/>
            <person name="Amoako-Attah I."/>
            <person name="Meinhardt L.W."/>
            <person name="Bailey B.A."/>
            <person name="Cohen S.P."/>
        </authorList>
    </citation>
    <scope>NUCLEOTIDE SEQUENCE [LARGE SCALE GENOMIC DNA]</scope>
    <source>
        <strain evidence="2 3">GH-19</strain>
    </source>
</reference>
<feature type="compositionally biased region" description="Polar residues" evidence="1">
    <location>
        <begin position="38"/>
        <end position="50"/>
    </location>
</feature>
<feature type="compositionally biased region" description="Basic and acidic residues" evidence="1">
    <location>
        <begin position="490"/>
        <end position="501"/>
    </location>
</feature>